<feature type="transmembrane region" description="Helical" evidence="11">
    <location>
        <begin position="249"/>
        <end position="271"/>
    </location>
</feature>
<feature type="transmembrane region" description="Helical" evidence="11">
    <location>
        <begin position="133"/>
        <end position="152"/>
    </location>
</feature>
<evidence type="ECO:0000256" key="3">
    <source>
        <dbReference type="ARBA" id="ARBA00022448"/>
    </source>
</evidence>
<evidence type="ECO:0000313" key="14">
    <source>
        <dbReference type="Proteomes" id="UP000280296"/>
    </source>
</evidence>
<dbReference type="PANTHER" id="PTHR11410:SF0">
    <property type="entry name" value="ATP SYNTHASE SUBUNIT A"/>
    <property type="match status" value="1"/>
</dbReference>
<sequence>MAEEHAHSPLDHVVDHPTLELPILGEFPLPVIPIFGGIQVTRFMVMEAVAALLLVIVFVPLARHAARNRVTRGPLLNLFESMVLFIRDQIARPAIGGHHADQFLPFLWTIFFFVLFCNLLGMIPGGASATGNINVTAVLALMTLGAVVVAGVRQMGPVGFFKNLIPHMDLPISFKVVLVPLMFVIELAGLLIRHVVLSVRLFANMMAGHIVLAVILGFALGVSQAAIYIKGPVIAASVGGVVLLSLLELFVAFLQAYIFTFLSALFIGSAVHSH</sequence>
<dbReference type="EMBL" id="RYZH01000002">
    <property type="protein sequence ID" value="RUL89515.1"/>
    <property type="molecule type" value="Genomic_DNA"/>
</dbReference>
<dbReference type="GO" id="GO:0046933">
    <property type="term" value="F:proton-transporting ATP synthase activity, rotational mechanism"/>
    <property type="evidence" value="ECO:0007669"/>
    <property type="project" value="UniProtKB-UniRule"/>
</dbReference>
<gene>
    <name evidence="11 13" type="primary">atpB</name>
    <name evidence="13" type="ORF">TsocGM_01725</name>
</gene>
<keyword evidence="14" id="KW-1185">Reference proteome</keyword>
<dbReference type="HAMAP" id="MF_01393">
    <property type="entry name" value="ATP_synth_a_bact"/>
    <property type="match status" value="1"/>
</dbReference>
<accession>A0A432MRC1</accession>
<keyword evidence="10 11" id="KW-0066">ATP synthesis</keyword>
<dbReference type="AlphaFoldDB" id="A0A432MRC1"/>
<reference evidence="13 14" key="1">
    <citation type="submission" date="2018-12" db="EMBL/GenBank/DDBJ databases">
        <authorList>
            <person name="Toschakov S.V."/>
        </authorList>
    </citation>
    <scope>NUCLEOTIDE SEQUENCE [LARGE SCALE GENOMIC DNA]</scope>
    <source>
        <strain evidence="13 14">GM2012</strain>
    </source>
</reference>
<dbReference type="InterPro" id="IPR000568">
    <property type="entry name" value="ATP_synth_F0_asu"/>
</dbReference>
<evidence type="ECO:0000256" key="2">
    <source>
        <dbReference type="ARBA" id="ARBA00006810"/>
    </source>
</evidence>
<evidence type="ECO:0000256" key="12">
    <source>
        <dbReference type="RuleBase" id="RU000483"/>
    </source>
</evidence>
<organism evidence="13 14">
    <name type="scientific">Tautonia sociabilis</name>
    <dbReference type="NCBI Taxonomy" id="2080755"/>
    <lineage>
        <taxon>Bacteria</taxon>
        <taxon>Pseudomonadati</taxon>
        <taxon>Planctomycetota</taxon>
        <taxon>Planctomycetia</taxon>
        <taxon>Isosphaerales</taxon>
        <taxon>Isosphaeraceae</taxon>
        <taxon>Tautonia</taxon>
    </lineage>
</organism>
<dbReference type="Proteomes" id="UP000280296">
    <property type="component" value="Unassembled WGS sequence"/>
</dbReference>
<keyword evidence="6 11" id="KW-0375">Hydrogen ion transport</keyword>
<comment type="caution">
    <text evidence="13">The sequence shown here is derived from an EMBL/GenBank/DDBJ whole genome shotgun (WGS) entry which is preliminary data.</text>
</comment>
<dbReference type="PANTHER" id="PTHR11410">
    <property type="entry name" value="ATP SYNTHASE SUBUNIT A"/>
    <property type="match status" value="1"/>
</dbReference>
<evidence type="ECO:0000256" key="8">
    <source>
        <dbReference type="ARBA" id="ARBA00023065"/>
    </source>
</evidence>
<proteinExistence type="inferred from homology"/>
<keyword evidence="8 11" id="KW-0406">Ion transport</keyword>
<dbReference type="PRINTS" id="PR00123">
    <property type="entry name" value="ATPASEA"/>
</dbReference>
<dbReference type="Pfam" id="PF00119">
    <property type="entry name" value="ATP-synt_A"/>
    <property type="match status" value="1"/>
</dbReference>
<comment type="function">
    <text evidence="11 12">Key component of the proton channel; it plays a direct role in the translocation of protons across the membrane.</text>
</comment>
<keyword evidence="5 11" id="KW-0812">Transmembrane</keyword>
<evidence type="ECO:0000256" key="11">
    <source>
        <dbReference type="HAMAP-Rule" id="MF_01393"/>
    </source>
</evidence>
<dbReference type="GO" id="GO:0045259">
    <property type="term" value="C:proton-transporting ATP synthase complex"/>
    <property type="evidence" value="ECO:0007669"/>
    <property type="project" value="UniProtKB-KW"/>
</dbReference>
<evidence type="ECO:0000256" key="6">
    <source>
        <dbReference type="ARBA" id="ARBA00022781"/>
    </source>
</evidence>
<evidence type="ECO:0000256" key="9">
    <source>
        <dbReference type="ARBA" id="ARBA00023136"/>
    </source>
</evidence>
<feature type="transmembrane region" description="Helical" evidence="11">
    <location>
        <begin position="43"/>
        <end position="62"/>
    </location>
</feature>
<keyword evidence="9 11" id="KW-0472">Membrane</keyword>
<dbReference type="InterPro" id="IPR035908">
    <property type="entry name" value="F0_ATP_A_sf"/>
</dbReference>
<protein>
    <recommendedName>
        <fullName evidence="11 12">ATP synthase subunit a</fullName>
    </recommendedName>
    <alternativeName>
        <fullName evidence="11">ATP synthase F0 sector subunit a</fullName>
    </alternativeName>
    <alternativeName>
        <fullName evidence="11">F-ATPase subunit 6</fullName>
    </alternativeName>
</protein>
<dbReference type="RefSeq" id="WP_126723591.1">
    <property type="nucleotide sequence ID" value="NZ_RYZH01000002.1"/>
</dbReference>
<dbReference type="GO" id="GO:0016787">
    <property type="term" value="F:hydrolase activity"/>
    <property type="evidence" value="ECO:0007669"/>
    <property type="project" value="UniProtKB-KW"/>
</dbReference>
<evidence type="ECO:0000256" key="1">
    <source>
        <dbReference type="ARBA" id="ARBA00004141"/>
    </source>
</evidence>
<dbReference type="SUPFAM" id="SSF81336">
    <property type="entry name" value="F1F0 ATP synthase subunit A"/>
    <property type="match status" value="1"/>
</dbReference>
<keyword evidence="4 11" id="KW-0138">CF(0)</keyword>
<dbReference type="InterPro" id="IPR045083">
    <property type="entry name" value="ATP_synth_F0_asu_bact/mt"/>
</dbReference>
<dbReference type="GO" id="GO:0005886">
    <property type="term" value="C:plasma membrane"/>
    <property type="evidence" value="ECO:0007669"/>
    <property type="project" value="UniProtKB-SubCell"/>
</dbReference>
<reference evidence="13 14" key="2">
    <citation type="submission" date="2019-01" db="EMBL/GenBank/DDBJ databases">
        <title>Tautonia sociabilis, a novel thermotolerant planctomycete of Isosphaeraceae family, isolated from a 4000 m deep subterranean habitat.</title>
        <authorList>
            <person name="Kovaleva O.L."/>
            <person name="Elcheninov A.G."/>
            <person name="Van Heerden E."/>
            <person name="Toshchakov S.V."/>
            <person name="Novikov A."/>
            <person name="Bonch-Osmolovskaya E.A."/>
            <person name="Kublanov I.V."/>
        </authorList>
    </citation>
    <scope>NUCLEOTIDE SEQUENCE [LARGE SCALE GENOMIC DNA]</scope>
    <source>
        <strain evidence="13 14">GM2012</strain>
    </source>
</reference>
<keyword evidence="11" id="KW-1003">Cell membrane</keyword>
<keyword evidence="7 11" id="KW-1133">Transmembrane helix</keyword>
<dbReference type="NCBIfam" id="TIGR01131">
    <property type="entry name" value="ATP_synt_6_or_A"/>
    <property type="match status" value="1"/>
</dbReference>
<evidence type="ECO:0000256" key="4">
    <source>
        <dbReference type="ARBA" id="ARBA00022547"/>
    </source>
</evidence>
<dbReference type="OrthoDB" id="9809130at2"/>
<evidence type="ECO:0000256" key="10">
    <source>
        <dbReference type="ARBA" id="ARBA00023310"/>
    </source>
</evidence>
<dbReference type="CDD" id="cd00310">
    <property type="entry name" value="ATP-synt_Fo_a_6"/>
    <property type="match status" value="1"/>
</dbReference>
<evidence type="ECO:0000256" key="7">
    <source>
        <dbReference type="ARBA" id="ARBA00022989"/>
    </source>
</evidence>
<keyword evidence="3 11" id="KW-0813">Transport</keyword>
<dbReference type="Gene3D" id="1.20.120.220">
    <property type="entry name" value="ATP synthase, F0 complex, subunit A"/>
    <property type="match status" value="1"/>
</dbReference>
<evidence type="ECO:0000313" key="13">
    <source>
        <dbReference type="EMBL" id="RUL89515.1"/>
    </source>
</evidence>
<feature type="transmembrane region" description="Helical" evidence="11">
    <location>
        <begin position="172"/>
        <end position="192"/>
    </location>
</feature>
<name>A0A432MRC1_9BACT</name>
<feature type="transmembrane region" description="Helical" evidence="11">
    <location>
        <begin position="204"/>
        <end position="229"/>
    </location>
</feature>
<comment type="similarity">
    <text evidence="2 11 12">Belongs to the ATPase A chain family.</text>
</comment>
<keyword evidence="13" id="KW-0378">Hydrolase</keyword>
<comment type="subcellular location">
    <subcellularLocation>
        <location evidence="11 12">Cell membrane</location>
        <topology evidence="11 12">Multi-pass membrane protein</topology>
    </subcellularLocation>
    <subcellularLocation>
        <location evidence="1">Membrane</location>
        <topology evidence="1">Multi-pass membrane protein</topology>
    </subcellularLocation>
</comment>
<feature type="transmembrane region" description="Helical" evidence="11">
    <location>
        <begin position="103"/>
        <end position="121"/>
    </location>
</feature>
<feature type="transmembrane region" description="Helical" evidence="11">
    <location>
        <begin position="74"/>
        <end position="91"/>
    </location>
</feature>
<evidence type="ECO:0000256" key="5">
    <source>
        <dbReference type="ARBA" id="ARBA00022692"/>
    </source>
</evidence>